<proteinExistence type="predicted"/>
<feature type="domain" description="DEAD/DEAH-box helicase" evidence="1">
    <location>
        <begin position="97"/>
        <end position="161"/>
    </location>
</feature>
<feature type="non-terminal residue" evidence="2">
    <location>
        <position position="166"/>
    </location>
</feature>
<dbReference type="Gene3D" id="3.40.50.300">
    <property type="entry name" value="P-loop containing nucleotide triphosphate hydrolases"/>
    <property type="match status" value="1"/>
</dbReference>
<dbReference type="Proteomes" id="UP000234329">
    <property type="component" value="Unassembled WGS sequence"/>
</dbReference>
<accession>A0A2I1DMM6</accession>
<dbReference type="AlphaFoldDB" id="A0A2I1DMM6"/>
<dbReference type="InterPro" id="IPR027417">
    <property type="entry name" value="P-loop_NTPase"/>
</dbReference>
<reference evidence="2 3" key="1">
    <citation type="submission" date="2017-03" db="EMBL/GenBank/DDBJ databases">
        <title>Draft genime sequence of the acidophilic sulfur-oxidizing bacterium Acidithiobacillus sp. SH, isolated from seawater.</title>
        <authorList>
            <person name="Sharmin S."/>
            <person name="Tokuhisa M."/>
            <person name="Kanao T."/>
            <person name="Kamimura K."/>
        </authorList>
    </citation>
    <scope>NUCLEOTIDE SEQUENCE [LARGE SCALE GENOMIC DNA]</scope>
    <source>
        <strain evidence="2 3">SH</strain>
    </source>
</reference>
<dbReference type="EMBL" id="MXAV01000025">
    <property type="protein sequence ID" value="PKY11112.1"/>
    <property type="molecule type" value="Genomic_DNA"/>
</dbReference>
<keyword evidence="3" id="KW-1185">Reference proteome</keyword>
<dbReference type="OrthoDB" id="9815222at2"/>
<dbReference type="SUPFAM" id="SSF52540">
    <property type="entry name" value="P-loop containing nucleoside triphosphate hydrolases"/>
    <property type="match status" value="1"/>
</dbReference>
<sequence length="166" mass="18612">MPLTQFSDPQWLKDNAFQALAEISSLLTQNENAGREALIRTLEFRSVLDGYQAIITALVQRAGLYPYTSNPENLSTTDLLNFEFHKVVGLNEIVLHSVQGQVYRALLDGANVILSAPTSFGKSLLIDAMVASRRYARIVVIVPTIALIDETRRRLSERFSPEFKIM</sequence>
<evidence type="ECO:0000313" key="3">
    <source>
        <dbReference type="Proteomes" id="UP000234329"/>
    </source>
</evidence>
<dbReference type="InParanoid" id="A0A2I1DMM6"/>
<name>A0A2I1DMM6_9PROT</name>
<evidence type="ECO:0000259" key="1">
    <source>
        <dbReference type="Pfam" id="PF00270"/>
    </source>
</evidence>
<protein>
    <recommendedName>
        <fullName evidence="1">DEAD/DEAH-box helicase domain-containing protein</fullName>
    </recommendedName>
</protein>
<dbReference type="RefSeq" id="WP_143484230.1">
    <property type="nucleotide sequence ID" value="NZ_MXAV01000025.1"/>
</dbReference>
<evidence type="ECO:0000313" key="2">
    <source>
        <dbReference type="EMBL" id="PKY11112.1"/>
    </source>
</evidence>
<gene>
    <name evidence="2" type="ORF">B1757_06365</name>
</gene>
<organism evidence="2 3">
    <name type="scientific">Acidithiobacillus marinus</name>
    <dbReference type="NCBI Taxonomy" id="187490"/>
    <lineage>
        <taxon>Bacteria</taxon>
        <taxon>Pseudomonadati</taxon>
        <taxon>Pseudomonadota</taxon>
        <taxon>Acidithiobacillia</taxon>
        <taxon>Acidithiobacillales</taxon>
        <taxon>Acidithiobacillaceae</taxon>
        <taxon>Acidithiobacillus</taxon>
    </lineage>
</organism>
<dbReference type="GO" id="GO:0005524">
    <property type="term" value="F:ATP binding"/>
    <property type="evidence" value="ECO:0007669"/>
    <property type="project" value="InterPro"/>
</dbReference>
<comment type="caution">
    <text evidence="2">The sequence shown here is derived from an EMBL/GenBank/DDBJ whole genome shotgun (WGS) entry which is preliminary data.</text>
</comment>
<dbReference type="InterPro" id="IPR011545">
    <property type="entry name" value="DEAD/DEAH_box_helicase_dom"/>
</dbReference>
<dbReference type="Pfam" id="PF00270">
    <property type="entry name" value="DEAD"/>
    <property type="match status" value="1"/>
</dbReference>
<dbReference type="GO" id="GO:0003676">
    <property type="term" value="F:nucleic acid binding"/>
    <property type="evidence" value="ECO:0007669"/>
    <property type="project" value="InterPro"/>
</dbReference>